<organism evidence="1 2">
    <name type="scientific">Phlebia brevispora</name>
    <dbReference type="NCBI Taxonomy" id="194682"/>
    <lineage>
        <taxon>Eukaryota</taxon>
        <taxon>Fungi</taxon>
        <taxon>Dikarya</taxon>
        <taxon>Basidiomycota</taxon>
        <taxon>Agaricomycotina</taxon>
        <taxon>Agaricomycetes</taxon>
        <taxon>Polyporales</taxon>
        <taxon>Meruliaceae</taxon>
        <taxon>Phlebia</taxon>
    </lineage>
</organism>
<sequence length="465" mass="52868">MSTNSRKRKETLYVCKIVILRVTDVPVADLHTLSCDPYIQARLSVEDTDGSRDGNPRYITYRTHTCRRTLNPEFNASWIVSGIPESGFLLSLNLRDEDPHNYDDDLGKTVLQLPWPDEPDPRLHEGWKSGEREYKVHKRKGTINSRVFTCIAQVLTRGSIGHHVRLWITAEVLGKAESQEDRRLYTVGPRKSHGSSIHKEQINDPCTGRYVRHFSPLIGRFLGSSNSPDDDPGSGANPESARKTKVKPTAFVANRIQLAGPVPEALRHRYVGFAPFVKAMFRRSGIRGLVLHHTLHKQHMTIYRWDANTVWGFIEESSAQGEKSALIEENGITEEKRVVGEVKKGTELPADSIAFAKQFLRMTCSGTHNRIFTYVIMLDGEMRFTVREIHARITIKRTCCSNAFFISVQLGDRRAARDRVPQQTHDAFRCGGRDRVQRRVLRAAAAPAPSRSQTQHIYRHHQHQP</sequence>
<protein>
    <submittedName>
        <fullName evidence="1">Uncharacterized protein</fullName>
    </submittedName>
</protein>
<proteinExistence type="predicted"/>
<dbReference type="EMBL" id="JANHOG010001699">
    <property type="protein sequence ID" value="KAJ3532935.1"/>
    <property type="molecule type" value="Genomic_DNA"/>
</dbReference>
<keyword evidence="2" id="KW-1185">Reference proteome</keyword>
<evidence type="ECO:0000313" key="2">
    <source>
        <dbReference type="Proteomes" id="UP001148662"/>
    </source>
</evidence>
<gene>
    <name evidence="1" type="ORF">NM688_g7348</name>
</gene>
<dbReference type="Proteomes" id="UP001148662">
    <property type="component" value="Unassembled WGS sequence"/>
</dbReference>
<evidence type="ECO:0000313" key="1">
    <source>
        <dbReference type="EMBL" id="KAJ3532935.1"/>
    </source>
</evidence>
<accession>A0ACC1S6S4</accession>
<name>A0ACC1S6S4_9APHY</name>
<comment type="caution">
    <text evidence="1">The sequence shown here is derived from an EMBL/GenBank/DDBJ whole genome shotgun (WGS) entry which is preliminary data.</text>
</comment>
<reference evidence="1" key="1">
    <citation type="submission" date="2022-07" db="EMBL/GenBank/DDBJ databases">
        <title>Genome Sequence of Phlebia brevispora.</title>
        <authorList>
            <person name="Buettner E."/>
        </authorList>
    </citation>
    <scope>NUCLEOTIDE SEQUENCE</scope>
    <source>
        <strain evidence="1">MPL23</strain>
    </source>
</reference>